<protein>
    <submittedName>
        <fullName evidence="1">Uncharacterized protein</fullName>
    </submittedName>
</protein>
<evidence type="ECO:0000313" key="1">
    <source>
        <dbReference type="EMBL" id="KKM03325.1"/>
    </source>
</evidence>
<accession>A0A0F9GWZ1</accession>
<organism evidence="1">
    <name type="scientific">marine sediment metagenome</name>
    <dbReference type="NCBI Taxonomy" id="412755"/>
    <lineage>
        <taxon>unclassified sequences</taxon>
        <taxon>metagenomes</taxon>
        <taxon>ecological metagenomes</taxon>
    </lineage>
</organism>
<proteinExistence type="predicted"/>
<gene>
    <name evidence="1" type="ORF">LCGC14_1775560</name>
</gene>
<name>A0A0F9GWZ1_9ZZZZ</name>
<sequence length="176" mass="20910">MDSEELKYLGKFYDEICFAINKISKKATKSISPIVIFIKTQKKRIIEILKKASLSKYEFDNENVFENLLKKQYIRSSNKSGEYIITPKGLWEYENRSNKCGLEQFLEFIDKEYFNLFKSHERAFDVKEKVVIFGMIAARTLSKESWIDANVEGSILKHWREIFDKIFKLQPVKIYH</sequence>
<dbReference type="EMBL" id="LAZR01016710">
    <property type="protein sequence ID" value="KKM03325.1"/>
    <property type="molecule type" value="Genomic_DNA"/>
</dbReference>
<reference evidence="1" key="1">
    <citation type="journal article" date="2015" name="Nature">
        <title>Complex archaea that bridge the gap between prokaryotes and eukaryotes.</title>
        <authorList>
            <person name="Spang A."/>
            <person name="Saw J.H."/>
            <person name="Jorgensen S.L."/>
            <person name="Zaremba-Niedzwiedzka K."/>
            <person name="Martijn J."/>
            <person name="Lind A.E."/>
            <person name="van Eijk R."/>
            <person name="Schleper C."/>
            <person name="Guy L."/>
            <person name="Ettema T.J."/>
        </authorList>
    </citation>
    <scope>NUCLEOTIDE SEQUENCE</scope>
</reference>
<comment type="caution">
    <text evidence="1">The sequence shown here is derived from an EMBL/GenBank/DDBJ whole genome shotgun (WGS) entry which is preliminary data.</text>
</comment>
<dbReference type="AlphaFoldDB" id="A0A0F9GWZ1"/>